<gene>
    <name evidence="1" type="ORF">EFI48_12915</name>
</gene>
<dbReference type="Proteomes" id="UP000267614">
    <property type="component" value="Chromosome"/>
</dbReference>
<sequence>MPPRIVKPFAQALNLAYERAMRAREAVEHRLVSIPQQELIVRQWRDNLPRMAAELYPRHDVLSYPVQTRMQWDFEKFERYQSELQERLEHYATALQTIEQTSNNILVATNRDLSSEPTVLWPACPSMLCDDPWPHHWPPRPDQPSCETPSAAEYFFNTDRPLPPRRLPSPTSFSINIAGQEVKLYALYEDGISPFIIALEEFLYGTSSSRWPAIIEATRCGIRWPQLDSYLDECKNPWLPLDFVGTEFGLRGTLSRRDELADVMALISPDAGRWYLSEQPRRCRLNDLLNGHDILEELMVIGLVRWGPDMAPSELLRELPFLEVKSLFASVGLSPPRGYDAAVARYDDLVSIYGKEKLQCLIRSFVDTSTVIEVREIEGWNREERLGPRARANVLVSTLVLLHEGELGPLCVINWRG</sequence>
<evidence type="ECO:0000313" key="1">
    <source>
        <dbReference type="EMBL" id="AYV37633.1"/>
    </source>
</evidence>
<reference evidence="1 2" key="1">
    <citation type="submission" date="2018-11" db="EMBL/GenBank/DDBJ databases">
        <title>Complete genome sequence of multidrug-resistant Aeromonas veronii strain MS-18-37.</title>
        <authorList>
            <person name="Abdelhamed H."/>
            <person name="Lawrence M."/>
            <person name="Waldbieser G."/>
        </authorList>
    </citation>
    <scope>NUCLEOTIDE SEQUENCE [LARGE SCALE GENOMIC DNA]</scope>
    <source>
        <strain evidence="1 2">MS-18-37</strain>
    </source>
</reference>
<name>A0AAN1QF31_AERVE</name>
<organism evidence="1 2">
    <name type="scientific">Aeromonas veronii</name>
    <dbReference type="NCBI Taxonomy" id="654"/>
    <lineage>
        <taxon>Bacteria</taxon>
        <taxon>Pseudomonadati</taxon>
        <taxon>Pseudomonadota</taxon>
        <taxon>Gammaproteobacteria</taxon>
        <taxon>Aeromonadales</taxon>
        <taxon>Aeromonadaceae</taxon>
        <taxon>Aeromonas</taxon>
    </lineage>
</organism>
<dbReference type="EMBL" id="CP033604">
    <property type="protein sequence ID" value="AYV37633.1"/>
    <property type="molecule type" value="Genomic_DNA"/>
</dbReference>
<proteinExistence type="predicted"/>
<protein>
    <submittedName>
        <fullName evidence="1">Uncharacterized protein</fullName>
    </submittedName>
</protein>
<accession>A0AAN1QF31</accession>
<evidence type="ECO:0000313" key="2">
    <source>
        <dbReference type="Proteomes" id="UP000267614"/>
    </source>
</evidence>
<dbReference type="AlphaFoldDB" id="A0AAN1QF31"/>